<gene>
    <name evidence="3" type="ORF">ACFO0C_00130</name>
</gene>
<dbReference type="PROSITE" id="PS00383">
    <property type="entry name" value="TYR_PHOSPHATASE_1"/>
    <property type="match status" value="1"/>
</dbReference>
<feature type="compositionally biased region" description="Low complexity" evidence="1">
    <location>
        <begin position="15"/>
        <end position="27"/>
    </location>
</feature>
<organism evidence="3 4">
    <name type="scientific">Actinoplanes subglobosus</name>
    <dbReference type="NCBI Taxonomy" id="1547892"/>
    <lineage>
        <taxon>Bacteria</taxon>
        <taxon>Bacillati</taxon>
        <taxon>Actinomycetota</taxon>
        <taxon>Actinomycetes</taxon>
        <taxon>Micromonosporales</taxon>
        <taxon>Micromonosporaceae</taxon>
        <taxon>Actinoplanes</taxon>
    </lineage>
</organism>
<keyword evidence="3" id="KW-0378">Hydrolase</keyword>
<comment type="caution">
    <text evidence="3">The sequence shown here is derived from an EMBL/GenBank/DDBJ whole genome shotgun (WGS) entry which is preliminary data.</text>
</comment>
<dbReference type="SUPFAM" id="SSF52799">
    <property type="entry name" value="(Phosphotyrosine protein) phosphatases II"/>
    <property type="match status" value="1"/>
</dbReference>
<dbReference type="InterPro" id="IPR016130">
    <property type="entry name" value="Tyr_Pase_AS"/>
</dbReference>
<reference evidence="4" key="1">
    <citation type="journal article" date="2019" name="Int. J. Syst. Evol. Microbiol.">
        <title>The Global Catalogue of Microorganisms (GCM) 10K type strain sequencing project: providing services to taxonomists for standard genome sequencing and annotation.</title>
        <authorList>
            <consortium name="The Broad Institute Genomics Platform"/>
            <consortium name="The Broad Institute Genome Sequencing Center for Infectious Disease"/>
            <person name="Wu L."/>
            <person name="Ma J."/>
        </authorList>
    </citation>
    <scope>NUCLEOTIDE SEQUENCE [LARGE SCALE GENOMIC DNA]</scope>
    <source>
        <strain evidence="4">TBRC 5832</strain>
    </source>
</reference>
<dbReference type="InterPro" id="IPR026893">
    <property type="entry name" value="Tyr/Ser_Pase_IphP-type"/>
</dbReference>
<dbReference type="Pfam" id="PF13350">
    <property type="entry name" value="Y_phosphatase3"/>
    <property type="match status" value="2"/>
</dbReference>
<evidence type="ECO:0000256" key="1">
    <source>
        <dbReference type="SAM" id="MobiDB-lite"/>
    </source>
</evidence>
<name>A0ABV8IHE5_9ACTN</name>
<protein>
    <submittedName>
        <fullName evidence="3">Tyrosine-protein phosphatase</fullName>
        <ecNumber evidence="3">3.1.3.48</ecNumber>
    </submittedName>
</protein>
<proteinExistence type="predicted"/>
<evidence type="ECO:0000313" key="4">
    <source>
        <dbReference type="Proteomes" id="UP001595867"/>
    </source>
</evidence>
<sequence length="242" mass="25444">MRLEWPGCVNARDLGGTPRPTRPGVPGDLPARDSGLPARDSGLPARDGGPPVDGVGLPLRDGGSLREGLLIRSDSHALLTPAAVAALRERPPALILDLRWPRECAASPSPFAADAFYRNVPLLSDPLGYDPPDDSYAPMLDHNGPRVARSLREVAAAGPGAVIVHCHGGRDRTGLLVAILLTLAGVAPDDIAADYAETPGCDAAAMRHTVDHAEARYGGIESYLLTHDVTPAEIEAIRSRFA</sequence>
<evidence type="ECO:0000313" key="3">
    <source>
        <dbReference type="EMBL" id="MFC4063320.1"/>
    </source>
</evidence>
<evidence type="ECO:0000259" key="2">
    <source>
        <dbReference type="PROSITE" id="PS50056"/>
    </source>
</evidence>
<dbReference type="InterPro" id="IPR000387">
    <property type="entry name" value="Tyr_Pase_dom"/>
</dbReference>
<dbReference type="PROSITE" id="PS50056">
    <property type="entry name" value="TYR_PHOSPHATASE_2"/>
    <property type="match status" value="1"/>
</dbReference>
<dbReference type="InterPro" id="IPR029021">
    <property type="entry name" value="Prot-tyrosine_phosphatase-like"/>
</dbReference>
<keyword evidence="4" id="KW-1185">Reference proteome</keyword>
<feature type="region of interest" description="Disordered" evidence="1">
    <location>
        <begin position="1"/>
        <end position="53"/>
    </location>
</feature>
<dbReference type="EMBL" id="JBHSBL010000001">
    <property type="protein sequence ID" value="MFC4063320.1"/>
    <property type="molecule type" value="Genomic_DNA"/>
</dbReference>
<dbReference type="EC" id="3.1.3.48" evidence="3"/>
<feature type="domain" description="Tyrosine specific protein phosphatases" evidence="2">
    <location>
        <begin position="145"/>
        <end position="181"/>
    </location>
</feature>
<accession>A0ABV8IHE5</accession>
<dbReference type="GO" id="GO:0004725">
    <property type="term" value="F:protein tyrosine phosphatase activity"/>
    <property type="evidence" value="ECO:0007669"/>
    <property type="project" value="UniProtKB-EC"/>
</dbReference>
<dbReference type="RefSeq" id="WP_378064317.1">
    <property type="nucleotide sequence ID" value="NZ_JBHSBL010000001.1"/>
</dbReference>
<dbReference type="Gene3D" id="3.90.190.10">
    <property type="entry name" value="Protein tyrosine phosphatase superfamily"/>
    <property type="match status" value="1"/>
</dbReference>
<dbReference type="Proteomes" id="UP001595867">
    <property type="component" value="Unassembled WGS sequence"/>
</dbReference>